<feature type="domain" description="NodB homology" evidence="3">
    <location>
        <begin position="19"/>
        <end position="251"/>
    </location>
</feature>
<dbReference type="InterPro" id="IPR002509">
    <property type="entry name" value="NODB_dom"/>
</dbReference>
<evidence type="ECO:0000256" key="1">
    <source>
        <dbReference type="ARBA" id="ARBA00022723"/>
    </source>
</evidence>
<dbReference type="eggNOG" id="COG0726">
    <property type="taxonomic scope" value="Bacteria"/>
</dbReference>
<keyword evidence="5" id="KW-1185">Reference proteome</keyword>
<dbReference type="PANTHER" id="PTHR10587">
    <property type="entry name" value="GLYCOSYL TRANSFERASE-RELATED"/>
    <property type="match status" value="1"/>
</dbReference>
<dbReference type="PROSITE" id="PS51677">
    <property type="entry name" value="NODB"/>
    <property type="match status" value="1"/>
</dbReference>
<dbReference type="Gene3D" id="3.20.20.370">
    <property type="entry name" value="Glycoside hydrolase/deacetylase"/>
    <property type="match status" value="1"/>
</dbReference>
<proteinExistence type="predicted"/>
<dbReference type="GO" id="GO:0016020">
    <property type="term" value="C:membrane"/>
    <property type="evidence" value="ECO:0007669"/>
    <property type="project" value="TreeGrafter"/>
</dbReference>
<dbReference type="PANTHER" id="PTHR10587:SF133">
    <property type="entry name" value="CHITIN DEACETYLASE 1-RELATED"/>
    <property type="match status" value="1"/>
</dbReference>
<accession>G2J8J1</accession>
<comment type="caution">
    <text evidence="4">The sequence shown here is derived from an EMBL/GenBank/DDBJ whole genome shotgun (WGS) entry which is preliminary data.</text>
</comment>
<dbReference type="Pfam" id="PF01522">
    <property type="entry name" value="Polysacc_deac_1"/>
    <property type="match status" value="1"/>
</dbReference>
<dbReference type="AlphaFoldDB" id="G2J8J1"/>
<dbReference type="STRING" id="1070319.CAGGBEG34_200092"/>
<dbReference type="Proteomes" id="UP000054051">
    <property type="component" value="Unassembled WGS sequence"/>
</dbReference>
<dbReference type="SUPFAM" id="SSF88713">
    <property type="entry name" value="Glycoside hydrolase/deacetylase"/>
    <property type="match status" value="1"/>
</dbReference>
<dbReference type="InterPro" id="IPR011330">
    <property type="entry name" value="Glyco_hydro/deAcase_b/a-brl"/>
</dbReference>
<dbReference type="GO" id="GO:0016810">
    <property type="term" value="F:hydrolase activity, acting on carbon-nitrogen (but not peptide) bonds"/>
    <property type="evidence" value="ECO:0007669"/>
    <property type="project" value="InterPro"/>
</dbReference>
<keyword evidence="1" id="KW-0479">Metal-binding</keyword>
<evidence type="ECO:0000313" key="5">
    <source>
        <dbReference type="Proteomes" id="UP000054051"/>
    </source>
</evidence>
<sequence length="310" mass="35049">MIASAMPIPALAQKPVPVRQIAITFDDLPFVNEGLSITDIQKKTRALLKTLQKHRVKAIGFVNEDKLYIKQSEVNARIGILEAWLDAGMELGNHNLGHLGLQNTPLAAYEAAVLKGEAVTRRLLRARGQAPRYYRHPYTQTGSSKEVKAAFETFLKRHGYTVAPVTVEQDDFVFAAVYQDAQRRGDDAMAKRVQAAYAAHLDRALNTFETMSQELFKRQIAQIALFHANRLNAERMDALLTRMAQRGYRFVSLDEALRDAAYASPDGYIGKFGPSWLRRWADGLGKKLSVRGQPDPELWIMRRYQALQHR</sequence>
<evidence type="ECO:0000256" key="2">
    <source>
        <dbReference type="ARBA" id="ARBA00022801"/>
    </source>
</evidence>
<name>G2J8J1_9BURK</name>
<protein>
    <submittedName>
        <fullName evidence="4">Putative Polysaccharide deacetylase</fullName>
    </submittedName>
</protein>
<dbReference type="EMBL" id="CAFB01000037">
    <property type="protein sequence ID" value="CCD29088.1"/>
    <property type="molecule type" value="Genomic_DNA"/>
</dbReference>
<evidence type="ECO:0000313" key="4">
    <source>
        <dbReference type="EMBL" id="CCD29088.1"/>
    </source>
</evidence>
<dbReference type="GO" id="GO:0046872">
    <property type="term" value="F:metal ion binding"/>
    <property type="evidence" value="ECO:0007669"/>
    <property type="project" value="UniProtKB-KW"/>
</dbReference>
<evidence type="ECO:0000259" key="3">
    <source>
        <dbReference type="PROSITE" id="PS51677"/>
    </source>
</evidence>
<dbReference type="CDD" id="cd10960">
    <property type="entry name" value="CE4_NodB_like_1"/>
    <property type="match status" value="1"/>
</dbReference>
<keyword evidence="2" id="KW-0378">Hydrolase</keyword>
<dbReference type="InterPro" id="IPR050248">
    <property type="entry name" value="Polysacc_deacetylase_ArnD"/>
</dbReference>
<gene>
    <name evidence="4" type="ORF">CAGGBEG34_200092</name>
</gene>
<organism evidence="4 5">
    <name type="scientific">Candidatus Glomeribacter gigasporarum BEG34</name>
    <dbReference type="NCBI Taxonomy" id="1070319"/>
    <lineage>
        <taxon>Bacteria</taxon>
        <taxon>Pseudomonadati</taxon>
        <taxon>Pseudomonadota</taxon>
        <taxon>Betaproteobacteria</taxon>
        <taxon>Burkholderiales</taxon>
        <taxon>Burkholderiaceae</taxon>
        <taxon>Candidatus Glomeribacter</taxon>
    </lineage>
</organism>
<dbReference type="GO" id="GO:0005975">
    <property type="term" value="P:carbohydrate metabolic process"/>
    <property type="evidence" value="ECO:0007669"/>
    <property type="project" value="InterPro"/>
</dbReference>
<reference evidence="4 5" key="1">
    <citation type="submission" date="2011-08" db="EMBL/GenBank/DDBJ databases">
        <title>The genome of the obligate endobacterium of an arbuscular mycorrhizal fungus reveals an interphylum network of nutritional interactions.</title>
        <authorList>
            <person name="Ghignone S."/>
            <person name="Salvioli A."/>
            <person name="Anca I."/>
            <person name="Lumini E."/>
            <person name="Ortu G."/>
            <person name="Petiti L."/>
            <person name="Cruveiller S."/>
            <person name="Bianciotto V."/>
            <person name="Piffanelli P."/>
            <person name="Lanfranco L."/>
            <person name="Bonfante P."/>
        </authorList>
    </citation>
    <scope>NUCLEOTIDE SEQUENCE [LARGE SCALE GENOMIC DNA]</scope>
    <source>
        <strain evidence="4 5">BEG34</strain>
    </source>
</reference>